<accession>A0A511FMU4</accession>
<protein>
    <submittedName>
        <fullName evidence="1">Uncharacterized protein</fullName>
    </submittedName>
</protein>
<dbReference type="AlphaFoldDB" id="A0A511FMU4"/>
<evidence type="ECO:0000313" key="2">
    <source>
        <dbReference type="Proteomes" id="UP000321800"/>
    </source>
</evidence>
<gene>
    <name evidence="1" type="ORF">ATR01nite_11930</name>
</gene>
<reference evidence="1 2" key="1">
    <citation type="submission" date="2019-07" db="EMBL/GenBank/DDBJ databases">
        <title>Whole genome shotgun sequence of Acetobacter tropicalis NBRC 16470.</title>
        <authorList>
            <person name="Hosoyama A."/>
            <person name="Uohara A."/>
            <person name="Ohji S."/>
            <person name="Ichikawa N."/>
        </authorList>
    </citation>
    <scope>NUCLEOTIDE SEQUENCE [LARGE SCALE GENOMIC DNA]</scope>
    <source>
        <strain evidence="1 2">NBRC 16470</strain>
    </source>
</reference>
<evidence type="ECO:0000313" key="1">
    <source>
        <dbReference type="EMBL" id="GEL50118.1"/>
    </source>
</evidence>
<name>A0A511FMU4_9PROT</name>
<proteinExistence type="predicted"/>
<dbReference type="Proteomes" id="UP000321800">
    <property type="component" value="Unassembled WGS sequence"/>
</dbReference>
<dbReference type="EMBL" id="BJVR01000008">
    <property type="protein sequence ID" value="GEL50118.1"/>
    <property type="molecule type" value="Genomic_DNA"/>
</dbReference>
<sequence>MPDSMPLRNKYKAGIPPAAHENVSSLYQNAGLVQGEGWKRKTINKNLKKEAFFTP</sequence>
<comment type="caution">
    <text evidence="1">The sequence shown here is derived from an EMBL/GenBank/DDBJ whole genome shotgun (WGS) entry which is preliminary data.</text>
</comment>
<organism evidence="1 2">
    <name type="scientific">Acetobacter tropicalis</name>
    <dbReference type="NCBI Taxonomy" id="104102"/>
    <lineage>
        <taxon>Bacteria</taxon>
        <taxon>Pseudomonadati</taxon>
        <taxon>Pseudomonadota</taxon>
        <taxon>Alphaproteobacteria</taxon>
        <taxon>Acetobacterales</taxon>
        <taxon>Acetobacteraceae</taxon>
        <taxon>Acetobacter</taxon>
    </lineage>
</organism>